<dbReference type="EMBL" id="JBBNAF010000004">
    <property type="protein sequence ID" value="KAK9151994.1"/>
    <property type="molecule type" value="Genomic_DNA"/>
</dbReference>
<accession>A0AAP0PRH9</accession>
<dbReference type="EMBL" id="JBBNAF010000004">
    <property type="protein sequence ID" value="KAK9151974.1"/>
    <property type="molecule type" value="Genomic_DNA"/>
</dbReference>
<organism evidence="1 3">
    <name type="scientific">Stephania yunnanensis</name>
    <dbReference type="NCBI Taxonomy" id="152371"/>
    <lineage>
        <taxon>Eukaryota</taxon>
        <taxon>Viridiplantae</taxon>
        <taxon>Streptophyta</taxon>
        <taxon>Embryophyta</taxon>
        <taxon>Tracheophyta</taxon>
        <taxon>Spermatophyta</taxon>
        <taxon>Magnoliopsida</taxon>
        <taxon>Ranunculales</taxon>
        <taxon>Menispermaceae</taxon>
        <taxon>Menispermoideae</taxon>
        <taxon>Cissampelideae</taxon>
        <taxon>Stephania</taxon>
    </lineage>
</organism>
<comment type="caution">
    <text evidence="1">The sequence shown here is derived from an EMBL/GenBank/DDBJ whole genome shotgun (WGS) entry which is preliminary data.</text>
</comment>
<dbReference type="Proteomes" id="UP001420932">
    <property type="component" value="Unassembled WGS sequence"/>
</dbReference>
<name>A0AAP0PRH9_9MAGN</name>
<evidence type="ECO:0000313" key="2">
    <source>
        <dbReference type="EMBL" id="KAK9151994.1"/>
    </source>
</evidence>
<dbReference type="AlphaFoldDB" id="A0AAP0PRH9"/>
<proteinExistence type="predicted"/>
<gene>
    <name evidence="1" type="ORF">Syun_010283</name>
    <name evidence="2" type="ORF">Syun_010303</name>
</gene>
<reference evidence="1 3" key="1">
    <citation type="submission" date="2024-01" db="EMBL/GenBank/DDBJ databases">
        <title>Genome assemblies of Stephania.</title>
        <authorList>
            <person name="Yang L."/>
        </authorList>
    </citation>
    <scope>NUCLEOTIDE SEQUENCE [LARGE SCALE GENOMIC DNA]</scope>
    <source>
        <strain evidence="1">YNDBR</strain>
        <tissue evidence="1">Leaf</tissue>
    </source>
</reference>
<evidence type="ECO:0000313" key="3">
    <source>
        <dbReference type="Proteomes" id="UP001420932"/>
    </source>
</evidence>
<keyword evidence="3" id="KW-1185">Reference proteome</keyword>
<sequence length="58" mass="6857">MRLPRIGRLKEKCQQQTTVQLRFKSRQWQIKAGIFLIQKQINCSEVITLVTLPVPYDN</sequence>
<protein>
    <submittedName>
        <fullName evidence="1">Uncharacterized protein</fullName>
    </submittedName>
</protein>
<evidence type="ECO:0000313" key="1">
    <source>
        <dbReference type="EMBL" id="KAK9151974.1"/>
    </source>
</evidence>